<dbReference type="Pfam" id="PF02464">
    <property type="entry name" value="CinA"/>
    <property type="match status" value="1"/>
</dbReference>
<dbReference type="RefSeq" id="WP_215118044.1">
    <property type="nucleotide sequence ID" value="NZ_CP075896.1"/>
</dbReference>
<dbReference type="InterPro" id="IPR008136">
    <property type="entry name" value="CinA_C"/>
</dbReference>
<dbReference type="InterPro" id="IPR036653">
    <property type="entry name" value="CinA-like_C"/>
</dbReference>
<evidence type="ECO:0000313" key="3">
    <source>
        <dbReference type="Proteomes" id="UP000679629"/>
    </source>
</evidence>
<evidence type="ECO:0000313" key="2">
    <source>
        <dbReference type="EMBL" id="QWB22557.1"/>
    </source>
</evidence>
<reference evidence="3" key="1">
    <citation type="submission" date="2021-05" db="EMBL/GenBank/DDBJ databases">
        <title>Direct Submission.</title>
        <authorList>
            <person name="Li K."/>
            <person name="Gao J."/>
        </authorList>
    </citation>
    <scope>NUCLEOTIDE SEQUENCE [LARGE SCALE GENOMIC DNA]</scope>
    <source>
        <strain evidence="3">MG62</strain>
    </source>
</reference>
<feature type="domain" description="CinA C-terminal" evidence="1">
    <location>
        <begin position="4"/>
        <end position="155"/>
    </location>
</feature>
<proteinExistence type="predicted"/>
<keyword evidence="3" id="KW-1185">Reference proteome</keyword>
<dbReference type="EMBL" id="CP075896">
    <property type="protein sequence ID" value="QWB22557.1"/>
    <property type="molecule type" value="Genomic_DNA"/>
</dbReference>
<evidence type="ECO:0000259" key="1">
    <source>
        <dbReference type="Pfam" id="PF02464"/>
    </source>
</evidence>
<dbReference type="SUPFAM" id="SSF142433">
    <property type="entry name" value="CinA-like"/>
    <property type="match status" value="1"/>
</dbReference>
<dbReference type="NCBIfam" id="TIGR00199">
    <property type="entry name" value="PncC_domain"/>
    <property type="match status" value="1"/>
</dbReference>
<sequence>MSLEDIAARLGSLLRAGGLSVSTAESLTGGLLGATITSTPGASDYYRGGAITYATDSKATVLSVSETTLASDGPVSPATAEQMAHGVRELFGSSFGISTTGVAGPTGQDGKPVGLVHIGISDTGRTVSHEFNSTGTTRDEVRRQAVERALSLLVDHLNRSEGS</sequence>
<organism evidence="2 3">
    <name type="scientific">Streptomyces koelreuteriae</name>
    <dbReference type="NCBI Taxonomy" id="2838015"/>
    <lineage>
        <taxon>Bacteria</taxon>
        <taxon>Bacillati</taxon>
        <taxon>Actinomycetota</taxon>
        <taxon>Actinomycetes</taxon>
        <taxon>Kitasatosporales</taxon>
        <taxon>Streptomycetaceae</taxon>
        <taxon>Streptomyces</taxon>
    </lineage>
</organism>
<dbReference type="Gene3D" id="3.90.950.20">
    <property type="entry name" value="CinA-like"/>
    <property type="match status" value="1"/>
</dbReference>
<dbReference type="Proteomes" id="UP000679629">
    <property type="component" value="Chromosome"/>
</dbReference>
<gene>
    <name evidence="2" type="ORF">KJK29_08175</name>
</gene>
<name>A0ABX8FND5_9ACTN</name>
<protein>
    <submittedName>
        <fullName evidence="2">Nicotinamide-nucleotide amidohydrolase family protein</fullName>
    </submittedName>
</protein>
<accession>A0ABX8FND5</accession>